<keyword evidence="3" id="KW-1185">Reference proteome</keyword>
<evidence type="ECO:0000313" key="2">
    <source>
        <dbReference type="EMBL" id="MCP2348195.1"/>
    </source>
</evidence>
<dbReference type="Proteomes" id="UP001320766">
    <property type="component" value="Unassembled WGS sequence"/>
</dbReference>
<dbReference type="EMBL" id="JAMZEC010000001">
    <property type="protein sequence ID" value="MCP2348195.1"/>
    <property type="molecule type" value="Genomic_DNA"/>
</dbReference>
<reference evidence="2 3" key="1">
    <citation type="submission" date="2022-06" db="EMBL/GenBank/DDBJ databases">
        <title>Sequencing the genomes of 1000 actinobacteria strains.</title>
        <authorList>
            <person name="Klenk H.-P."/>
        </authorList>
    </citation>
    <scope>NUCLEOTIDE SEQUENCE [LARGE SCALE GENOMIC DNA]</scope>
    <source>
        <strain evidence="2 3">DSM 44170</strain>
    </source>
</reference>
<evidence type="ECO:0000256" key="1">
    <source>
        <dbReference type="SAM" id="SignalP"/>
    </source>
</evidence>
<organism evidence="2 3">
    <name type="scientific">Nonomuraea roseoviolacea subsp. carminata</name>
    <dbReference type="NCBI Taxonomy" id="160689"/>
    <lineage>
        <taxon>Bacteria</taxon>
        <taxon>Bacillati</taxon>
        <taxon>Actinomycetota</taxon>
        <taxon>Actinomycetes</taxon>
        <taxon>Streptosporangiales</taxon>
        <taxon>Streptosporangiaceae</taxon>
        <taxon>Nonomuraea</taxon>
    </lineage>
</organism>
<accession>A0ABT1K2H1</accession>
<evidence type="ECO:0000313" key="3">
    <source>
        <dbReference type="Proteomes" id="UP001320766"/>
    </source>
</evidence>
<gene>
    <name evidence="2" type="ORF">HD595_004317</name>
</gene>
<dbReference type="Gene3D" id="2.50.20.20">
    <property type="match status" value="1"/>
</dbReference>
<name>A0ABT1K2H1_9ACTN</name>
<keyword evidence="1" id="KW-0732">Signal</keyword>
<proteinExistence type="predicted"/>
<sequence length="248" mass="26220">MKKTITALSVLAAVLLVSAAPAQAAAPVADPVRALKAKLVPGHGVHFTEVANWSDGVDTLQTDTGEGVLQFSKKGVAGYDLKGATWDDQKFRVVSVGDTAYYSGAIYELPKGKTWYATGGGSLPTIYGQILNPAELTTLSALLKKGTKAGNKVTGKITFADLAKVSPWFARSILTEWADETEISYTLTLSSAGLVTKLSSSYRAKDVTESFSEFEGGIISVDTRYSGWGGKVSVKAPAPRTVTHTLPE</sequence>
<dbReference type="RefSeq" id="WP_253771719.1">
    <property type="nucleotide sequence ID" value="NZ_BAAAVE010000006.1"/>
</dbReference>
<feature type="signal peptide" evidence="1">
    <location>
        <begin position="1"/>
        <end position="24"/>
    </location>
</feature>
<protein>
    <submittedName>
        <fullName evidence="2">Opacity protein-like surface antigen</fullName>
    </submittedName>
</protein>
<comment type="caution">
    <text evidence="2">The sequence shown here is derived from an EMBL/GenBank/DDBJ whole genome shotgun (WGS) entry which is preliminary data.</text>
</comment>
<feature type="chain" id="PRO_5047489997" evidence="1">
    <location>
        <begin position="25"/>
        <end position="248"/>
    </location>
</feature>